<reference evidence="2 3" key="1">
    <citation type="submission" date="2016-07" db="EMBL/GenBank/DDBJ databases">
        <authorList>
            <person name="Sutton G."/>
            <person name="Brinkac L."/>
            <person name="Sanka R."/>
            <person name="Adams M."/>
            <person name="Lau E."/>
            <person name="Kumar A."/>
            <person name="Macaden R."/>
        </authorList>
    </citation>
    <scope>NUCLEOTIDE SEQUENCE [LARGE SCALE GENOMIC DNA]</scope>
    <source>
        <strain evidence="2 3">GA-0871</strain>
    </source>
</reference>
<organism evidence="2 3">
    <name type="scientific">Mycolicibacterium fortuitum</name>
    <name type="common">Mycobacterium fortuitum</name>
    <dbReference type="NCBI Taxonomy" id="1766"/>
    <lineage>
        <taxon>Bacteria</taxon>
        <taxon>Bacillati</taxon>
        <taxon>Actinomycetota</taxon>
        <taxon>Actinomycetes</taxon>
        <taxon>Mycobacteriales</taxon>
        <taxon>Mycobacteriaceae</taxon>
        <taxon>Mycolicibacterium</taxon>
    </lineage>
</organism>
<dbReference type="InterPro" id="IPR018958">
    <property type="entry name" value="Knr4/Smi1-like_dom"/>
</dbReference>
<comment type="caution">
    <text evidence="2">The sequence shown here is derived from an EMBL/GenBank/DDBJ whole genome shotgun (WGS) entry which is preliminary data.</text>
</comment>
<evidence type="ECO:0000313" key="3">
    <source>
        <dbReference type="Proteomes" id="UP000187001"/>
    </source>
</evidence>
<gene>
    <name evidence="2" type="ORF">A5742_21440</name>
</gene>
<dbReference type="SMART" id="SM00860">
    <property type="entry name" value="SMI1_KNR4"/>
    <property type="match status" value="1"/>
</dbReference>
<sequence length="440" mass="46839">MLNDAVTSPETWQPFLNTLASLAVSNNCDVTDCGQFSDGYGGSMLLDGEVVASLQTMAAECAFIYGGIARPDGFAEVVLVDSQSPHLTGMVGAGSIDGVVLTLGIDPEPFRRQPEPAGEQRISSGCDPELVARIVADQLPGVAATDPERLAAAEQAFGYPLPADVRALYATVAGGDLYSIEEPDDPDLPWITRGMYVMPVDESEGRAYCRPPQRYLSWRSGTGVAVTPDRFGQLQPLAHSPAWFVVGTDPDAGFFVVDMAPGPKGTVGQLLHVHRDVPVGAQWLAPSLTEYLQNGAVIDPKSLFDIDQEAAERSLIVEAIADIAPQTEVLRLRSLDAPVDLSPLAGHPRLRSVDISTPTVSGLDALRDLPALEFLSMPVATWQTVINDGLTPDSLHAVGFEDAGQGWVRAPFTDTIEVANALLGHRGLPLLDVVRVRATG</sequence>
<dbReference type="AlphaFoldDB" id="A0ABD6QQV1"/>
<evidence type="ECO:0000259" key="1">
    <source>
        <dbReference type="SMART" id="SM00860"/>
    </source>
</evidence>
<dbReference type="EMBL" id="MBER01000034">
    <property type="protein sequence ID" value="OMC48932.1"/>
    <property type="molecule type" value="Genomic_DNA"/>
</dbReference>
<evidence type="ECO:0000313" key="2">
    <source>
        <dbReference type="EMBL" id="OMC48932.1"/>
    </source>
</evidence>
<proteinExistence type="predicted"/>
<dbReference type="InterPro" id="IPR037883">
    <property type="entry name" value="Knr4/Smi1-like_sf"/>
</dbReference>
<dbReference type="RefSeq" id="WP_076203953.1">
    <property type="nucleotide sequence ID" value="NZ_MBER01000034.1"/>
</dbReference>
<name>A0ABD6QQV1_MYCFO</name>
<feature type="domain" description="Knr4/Smi1-like" evidence="1">
    <location>
        <begin position="144"/>
        <end position="294"/>
    </location>
</feature>
<protein>
    <recommendedName>
        <fullName evidence="1">Knr4/Smi1-like domain-containing protein</fullName>
    </recommendedName>
</protein>
<accession>A0ABD6QQV1</accession>
<dbReference type="Pfam" id="PF09346">
    <property type="entry name" value="SMI1_KNR4"/>
    <property type="match status" value="1"/>
</dbReference>
<dbReference type="Proteomes" id="UP000187001">
    <property type="component" value="Unassembled WGS sequence"/>
</dbReference>
<dbReference type="SUPFAM" id="SSF160631">
    <property type="entry name" value="SMI1/KNR4-like"/>
    <property type="match status" value="1"/>
</dbReference>